<dbReference type="InterPro" id="IPR007138">
    <property type="entry name" value="ABM_dom"/>
</dbReference>
<dbReference type="Pfam" id="PF02627">
    <property type="entry name" value="CMD"/>
    <property type="match status" value="1"/>
</dbReference>
<organism evidence="2 3">
    <name type="scientific">Chitinibacter fontanus</name>
    <dbReference type="NCBI Taxonomy" id="1737446"/>
    <lineage>
        <taxon>Bacteria</taxon>
        <taxon>Pseudomonadati</taxon>
        <taxon>Pseudomonadota</taxon>
        <taxon>Betaproteobacteria</taxon>
        <taxon>Neisseriales</taxon>
        <taxon>Chitinibacteraceae</taxon>
        <taxon>Chitinibacter</taxon>
    </lineage>
</organism>
<accession>A0A7D5ZF30</accession>
<protein>
    <submittedName>
        <fullName evidence="2">Carboxymuconolactone decarboxylase family protein</fullName>
    </submittedName>
</protein>
<dbReference type="GO" id="GO:0051920">
    <property type="term" value="F:peroxiredoxin activity"/>
    <property type="evidence" value="ECO:0007669"/>
    <property type="project" value="InterPro"/>
</dbReference>
<dbReference type="InterPro" id="IPR029032">
    <property type="entry name" value="AhpD-like"/>
</dbReference>
<evidence type="ECO:0000259" key="1">
    <source>
        <dbReference type="PROSITE" id="PS51725"/>
    </source>
</evidence>
<dbReference type="InterPro" id="IPR003779">
    <property type="entry name" value="CMD-like"/>
</dbReference>
<dbReference type="SUPFAM" id="SSF54909">
    <property type="entry name" value="Dimeric alpha+beta barrel"/>
    <property type="match status" value="1"/>
</dbReference>
<proteinExistence type="predicted"/>
<dbReference type="RefSeq" id="WP_180306840.1">
    <property type="nucleotide sequence ID" value="NZ_CP058952.1"/>
</dbReference>
<dbReference type="Pfam" id="PF03992">
    <property type="entry name" value="ABM"/>
    <property type="match status" value="1"/>
</dbReference>
<dbReference type="PANTHER" id="PTHR33570:SF10">
    <property type="entry name" value="GAMMA-CARBOXYMUCONOLACTONE DECARBOXYLASE"/>
    <property type="match status" value="1"/>
</dbReference>
<dbReference type="SUPFAM" id="SSF69118">
    <property type="entry name" value="AhpD-like"/>
    <property type="match status" value="1"/>
</dbReference>
<dbReference type="PROSITE" id="PS51725">
    <property type="entry name" value="ABM"/>
    <property type="match status" value="1"/>
</dbReference>
<gene>
    <name evidence="2" type="ORF">HZU75_15240</name>
</gene>
<dbReference type="EMBL" id="CP058952">
    <property type="protein sequence ID" value="QLI82765.1"/>
    <property type="molecule type" value="Genomic_DNA"/>
</dbReference>
<dbReference type="Proteomes" id="UP000510822">
    <property type="component" value="Chromosome"/>
</dbReference>
<dbReference type="InterPro" id="IPR052512">
    <property type="entry name" value="4CMD/NDH-1_regulator"/>
</dbReference>
<dbReference type="Gene3D" id="3.30.70.100">
    <property type="match status" value="1"/>
</dbReference>
<dbReference type="Gene3D" id="1.20.1290.10">
    <property type="entry name" value="AhpD-like"/>
    <property type="match status" value="1"/>
</dbReference>
<feature type="domain" description="ABM" evidence="1">
    <location>
        <begin position="130"/>
        <end position="220"/>
    </location>
</feature>
<keyword evidence="3" id="KW-1185">Reference proteome</keyword>
<dbReference type="AlphaFoldDB" id="A0A7D5ZF30"/>
<sequence length="222" mass="24620">MSVSRYQRGSQRLSHIDAEAGEQVIRSLAHIAPDLATYILEFAFGDVFCRPGLSLKQRELATIAALTAMGTAEPQLKVHIAAGLNVGLSQQEIVETMIQMAVYAGFPAALNGVFAAQQVFESAPMAAKPVGITALLRINDLAQIEYTLSALQDLARQTQLEPGCLEFRIQHDVSQPDTILLWEQWRDETAFNEHLAAPHTVDYQAQNLTSLVQYWRMNELKL</sequence>
<reference evidence="2 3" key="1">
    <citation type="journal article" date="2016" name="Int. J. Syst. Evol. Microbiol.">
        <title>Chitinibacter fontanus sp. nov., isolated from a spring.</title>
        <authorList>
            <person name="Sheu S.Y."/>
            <person name="Li Y.S."/>
            <person name="Young C.C."/>
            <person name="Chen W.M."/>
        </authorList>
    </citation>
    <scope>NUCLEOTIDE SEQUENCE [LARGE SCALE GENOMIC DNA]</scope>
    <source>
        <strain evidence="2 3">STM-7</strain>
    </source>
</reference>
<dbReference type="InterPro" id="IPR011008">
    <property type="entry name" value="Dimeric_a/b-barrel"/>
</dbReference>
<dbReference type="PANTHER" id="PTHR33570">
    <property type="entry name" value="4-CARBOXYMUCONOLACTONE DECARBOXYLASE FAMILY PROTEIN"/>
    <property type="match status" value="1"/>
</dbReference>
<evidence type="ECO:0000313" key="2">
    <source>
        <dbReference type="EMBL" id="QLI82765.1"/>
    </source>
</evidence>
<evidence type="ECO:0000313" key="3">
    <source>
        <dbReference type="Proteomes" id="UP000510822"/>
    </source>
</evidence>
<name>A0A7D5ZF30_9NEIS</name>
<dbReference type="KEGG" id="cfon:HZU75_15240"/>